<dbReference type="InterPro" id="IPR027417">
    <property type="entry name" value="P-loop_NTPase"/>
</dbReference>
<gene>
    <name evidence="6" type="ORF">LY08_02134</name>
</gene>
<evidence type="ECO:0000313" key="7">
    <source>
        <dbReference type="Proteomes" id="UP000248703"/>
    </source>
</evidence>
<dbReference type="InterPro" id="IPR014001">
    <property type="entry name" value="Helicase_ATP-bd"/>
</dbReference>
<dbReference type="SMART" id="SM00487">
    <property type="entry name" value="DEXDc"/>
    <property type="match status" value="1"/>
</dbReference>
<evidence type="ECO:0000256" key="4">
    <source>
        <dbReference type="ARBA" id="ARBA00022840"/>
    </source>
</evidence>
<dbReference type="SUPFAM" id="SSF52540">
    <property type="entry name" value="P-loop containing nucleoside triphosphate hydrolases"/>
    <property type="match status" value="1"/>
</dbReference>
<evidence type="ECO:0000256" key="2">
    <source>
        <dbReference type="ARBA" id="ARBA00022801"/>
    </source>
</evidence>
<keyword evidence="1" id="KW-0547">Nucleotide-binding</keyword>
<protein>
    <submittedName>
        <fullName evidence="6">RAD3-like DEAD/DEAH box helicase</fullName>
    </submittedName>
</protein>
<evidence type="ECO:0000256" key="1">
    <source>
        <dbReference type="ARBA" id="ARBA00022741"/>
    </source>
</evidence>
<accession>A0A327RCE9</accession>
<dbReference type="GO" id="GO:0005829">
    <property type="term" value="C:cytosol"/>
    <property type="evidence" value="ECO:0007669"/>
    <property type="project" value="TreeGrafter"/>
</dbReference>
<dbReference type="RefSeq" id="WP_111660416.1">
    <property type="nucleotide sequence ID" value="NZ_QLLO01000007.1"/>
</dbReference>
<dbReference type="GO" id="GO:0016787">
    <property type="term" value="F:hydrolase activity"/>
    <property type="evidence" value="ECO:0007669"/>
    <property type="project" value="UniProtKB-KW"/>
</dbReference>
<dbReference type="InterPro" id="IPR050079">
    <property type="entry name" value="DEAD_box_RNA_helicase"/>
</dbReference>
<dbReference type="PROSITE" id="PS51192">
    <property type="entry name" value="HELICASE_ATP_BIND_1"/>
    <property type="match status" value="1"/>
</dbReference>
<keyword evidence="3 6" id="KW-0347">Helicase</keyword>
<dbReference type="GO" id="GO:0005524">
    <property type="term" value="F:ATP binding"/>
    <property type="evidence" value="ECO:0007669"/>
    <property type="project" value="UniProtKB-KW"/>
</dbReference>
<dbReference type="PANTHER" id="PTHR47959:SF1">
    <property type="entry name" value="ATP-DEPENDENT RNA HELICASE DBPA"/>
    <property type="match status" value="1"/>
</dbReference>
<comment type="caution">
    <text evidence="6">The sequence shown here is derived from an EMBL/GenBank/DDBJ whole genome shotgun (WGS) entry which is preliminary data.</text>
</comment>
<evidence type="ECO:0000256" key="3">
    <source>
        <dbReference type="ARBA" id="ARBA00022806"/>
    </source>
</evidence>
<dbReference type="Pfam" id="PF00270">
    <property type="entry name" value="DEAD"/>
    <property type="match status" value="1"/>
</dbReference>
<dbReference type="AlphaFoldDB" id="A0A327RCE9"/>
<dbReference type="GO" id="GO:0003676">
    <property type="term" value="F:nucleic acid binding"/>
    <property type="evidence" value="ECO:0007669"/>
    <property type="project" value="InterPro"/>
</dbReference>
<dbReference type="PANTHER" id="PTHR47959">
    <property type="entry name" value="ATP-DEPENDENT RNA HELICASE RHLE-RELATED"/>
    <property type="match status" value="1"/>
</dbReference>
<proteinExistence type="predicted"/>
<keyword evidence="7" id="KW-1185">Reference proteome</keyword>
<name>A0A327RCE9_9FLAO</name>
<keyword evidence="4" id="KW-0067">ATP-binding</keyword>
<evidence type="ECO:0000313" key="6">
    <source>
        <dbReference type="EMBL" id="RAJ13234.1"/>
    </source>
</evidence>
<dbReference type="InterPro" id="IPR011545">
    <property type="entry name" value="DEAD/DEAH_box_helicase_dom"/>
</dbReference>
<organism evidence="6 7">
    <name type="scientific">Olleya aquimaris</name>
    <dbReference type="NCBI Taxonomy" id="639310"/>
    <lineage>
        <taxon>Bacteria</taxon>
        <taxon>Pseudomonadati</taxon>
        <taxon>Bacteroidota</taxon>
        <taxon>Flavobacteriia</taxon>
        <taxon>Flavobacteriales</taxon>
        <taxon>Flavobacteriaceae</taxon>
    </lineage>
</organism>
<sequence length="205" mass="23590">MSFKKYHPLLKESIENVGFATTNAFQKQVMPLIKGGSDVYAIGPKGCGKTTAMIISTIQKLDAAAFEDSPRALIIAQDKQTTLELKERFEVFTKNTDLRIYCAYEESDLEKQREEIYYGVDILIATPKRLSKLYHLNSVHSGELKLFIIHDADFITRNNYHNYILRLSESAPKAQFVIFSETFNSKIKAFQDWFMFNARIVEVKK</sequence>
<dbReference type="OrthoDB" id="1118340at2"/>
<keyword evidence="2" id="KW-0378">Hydrolase</keyword>
<dbReference type="EMBL" id="QLLO01000007">
    <property type="protein sequence ID" value="RAJ13234.1"/>
    <property type="molecule type" value="Genomic_DNA"/>
</dbReference>
<dbReference type="Gene3D" id="3.40.50.300">
    <property type="entry name" value="P-loop containing nucleotide triphosphate hydrolases"/>
    <property type="match status" value="1"/>
</dbReference>
<reference evidence="6 7" key="1">
    <citation type="submission" date="2018-06" db="EMBL/GenBank/DDBJ databases">
        <title>Genomic Encyclopedia of Archaeal and Bacterial Type Strains, Phase II (KMG-II): from individual species to whole genera.</title>
        <authorList>
            <person name="Goeker M."/>
        </authorList>
    </citation>
    <scope>NUCLEOTIDE SEQUENCE [LARGE SCALE GENOMIC DNA]</scope>
    <source>
        <strain evidence="6 7">DSM 24464</strain>
    </source>
</reference>
<dbReference type="Proteomes" id="UP000248703">
    <property type="component" value="Unassembled WGS sequence"/>
</dbReference>
<feature type="domain" description="Helicase ATP-binding" evidence="5">
    <location>
        <begin position="30"/>
        <end position="201"/>
    </location>
</feature>
<dbReference type="GO" id="GO:0003724">
    <property type="term" value="F:RNA helicase activity"/>
    <property type="evidence" value="ECO:0007669"/>
    <property type="project" value="TreeGrafter"/>
</dbReference>
<evidence type="ECO:0000259" key="5">
    <source>
        <dbReference type="PROSITE" id="PS51192"/>
    </source>
</evidence>